<dbReference type="GO" id="GO:0003700">
    <property type="term" value="F:DNA-binding transcription factor activity"/>
    <property type="evidence" value="ECO:0007669"/>
    <property type="project" value="InterPro"/>
</dbReference>
<dbReference type="EMBL" id="SACL01000001">
    <property type="protein sequence ID" value="RVT99317.1"/>
    <property type="molecule type" value="Genomic_DNA"/>
</dbReference>
<dbReference type="Proteomes" id="UP000282957">
    <property type="component" value="Unassembled WGS sequence"/>
</dbReference>
<dbReference type="PANTHER" id="PTHR33164">
    <property type="entry name" value="TRANSCRIPTIONAL REGULATOR, MARR FAMILY"/>
    <property type="match status" value="1"/>
</dbReference>
<sequence>MMDIGALRGSVDLPTICRYRRRRQILLCWPRESFGGGPGMAKKALPAAHYVPPLTVSHPALLAGGRDVAFRETLYLMVLTLGQLLDCREAFGRRAGMTGSQFAVLFGVAYSQGAAKGASGVTIRALSHHVQMADTHVTTEVGRLTRRGLLEKRPNAADGRSVLVSLSPEGRDMVEALAPYIRAVNDRLFDGIGAEDMARLGDILGRVAANNQAVLAALKE</sequence>
<dbReference type="InterPro" id="IPR036388">
    <property type="entry name" value="WH-like_DNA-bd_sf"/>
</dbReference>
<dbReference type="InterPro" id="IPR000835">
    <property type="entry name" value="HTH_MarR-typ"/>
</dbReference>
<dbReference type="SMART" id="SM00347">
    <property type="entry name" value="HTH_MARR"/>
    <property type="match status" value="1"/>
</dbReference>
<dbReference type="AlphaFoldDB" id="A0A437MNU4"/>
<gene>
    <name evidence="2" type="ORF">EOD42_04265</name>
</gene>
<dbReference type="GO" id="GO:0006950">
    <property type="term" value="P:response to stress"/>
    <property type="evidence" value="ECO:0007669"/>
    <property type="project" value="TreeGrafter"/>
</dbReference>
<dbReference type="OrthoDB" id="2287011at2"/>
<dbReference type="InterPro" id="IPR036390">
    <property type="entry name" value="WH_DNA-bd_sf"/>
</dbReference>
<feature type="domain" description="HTH marR-type" evidence="1">
    <location>
        <begin position="71"/>
        <end position="209"/>
    </location>
</feature>
<evidence type="ECO:0000259" key="1">
    <source>
        <dbReference type="PROSITE" id="PS50995"/>
    </source>
</evidence>
<name>A0A437MNU4_9PROT</name>
<evidence type="ECO:0000313" key="2">
    <source>
        <dbReference type="EMBL" id="RVT99317.1"/>
    </source>
</evidence>
<evidence type="ECO:0000313" key="3">
    <source>
        <dbReference type="Proteomes" id="UP000282957"/>
    </source>
</evidence>
<organism evidence="2 3">
    <name type="scientific">Rhodovarius crocodyli</name>
    <dbReference type="NCBI Taxonomy" id="1979269"/>
    <lineage>
        <taxon>Bacteria</taxon>
        <taxon>Pseudomonadati</taxon>
        <taxon>Pseudomonadota</taxon>
        <taxon>Alphaproteobacteria</taxon>
        <taxon>Acetobacterales</taxon>
        <taxon>Roseomonadaceae</taxon>
        <taxon>Rhodovarius</taxon>
    </lineage>
</organism>
<accession>A0A437MNU4</accession>
<protein>
    <submittedName>
        <fullName evidence="2">MarR family transcriptional regulator</fullName>
    </submittedName>
</protein>
<dbReference type="PANTHER" id="PTHR33164:SF43">
    <property type="entry name" value="HTH-TYPE TRANSCRIPTIONAL REPRESSOR YETL"/>
    <property type="match status" value="1"/>
</dbReference>
<dbReference type="Gene3D" id="1.10.10.10">
    <property type="entry name" value="Winged helix-like DNA-binding domain superfamily/Winged helix DNA-binding domain"/>
    <property type="match status" value="1"/>
</dbReference>
<dbReference type="PROSITE" id="PS50995">
    <property type="entry name" value="HTH_MARR_2"/>
    <property type="match status" value="1"/>
</dbReference>
<dbReference type="SUPFAM" id="SSF46785">
    <property type="entry name" value="Winged helix' DNA-binding domain"/>
    <property type="match status" value="1"/>
</dbReference>
<dbReference type="Pfam" id="PF13463">
    <property type="entry name" value="HTH_27"/>
    <property type="match status" value="1"/>
</dbReference>
<dbReference type="InterPro" id="IPR039422">
    <property type="entry name" value="MarR/SlyA-like"/>
</dbReference>
<reference evidence="2 3" key="1">
    <citation type="submission" date="2019-01" db="EMBL/GenBank/DDBJ databases">
        <authorList>
            <person name="Chen W.-M."/>
        </authorList>
    </citation>
    <scope>NUCLEOTIDE SEQUENCE [LARGE SCALE GENOMIC DNA]</scope>
    <source>
        <strain evidence="2 3">CCP-6</strain>
    </source>
</reference>
<proteinExistence type="predicted"/>
<comment type="caution">
    <text evidence="2">The sequence shown here is derived from an EMBL/GenBank/DDBJ whole genome shotgun (WGS) entry which is preliminary data.</text>
</comment>
<keyword evidence="3" id="KW-1185">Reference proteome</keyword>